<organism evidence="1">
    <name type="scientific">Arion vulgaris</name>
    <dbReference type="NCBI Taxonomy" id="1028688"/>
    <lineage>
        <taxon>Eukaryota</taxon>
        <taxon>Metazoa</taxon>
        <taxon>Spiralia</taxon>
        <taxon>Lophotrochozoa</taxon>
        <taxon>Mollusca</taxon>
        <taxon>Gastropoda</taxon>
        <taxon>Heterobranchia</taxon>
        <taxon>Euthyneura</taxon>
        <taxon>Panpulmonata</taxon>
        <taxon>Eupulmonata</taxon>
        <taxon>Stylommatophora</taxon>
        <taxon>Helicina</taxon>
        <taxon>Arionoidea</taxon>
        <taxon>Arionidae</taxon>
        <taxon>Arion</taxon>
    </lineage>
</organism>
<dbReference type="AlphaFoldDB" id="A0A0B7C0V8"/>
<sequence length="78" mass="8601">KQIHNDDEANQSTQLINSGHGYVDKGILQPLETVLDHGSLQNGHLKNGCLENCLTDREINNIDGVLFEMHTGGYVSQI</sequence>
<name>A0A0B7C0V8_9EUPU</name>
<reference evidence="1" key="1">
    <citation type="submission" date="2014-12" db="EMBL/GenBank/DDBJ databases">
        <title>Insight into the proteome of Arion vulgaris.</title>
        <authorList>
            <person name="Aradska J."/>
            <person name="Bulat T."/>
            <person name="Smidak R."/>
            <person name="Sarate P."/>
            <person name="Gangsoo J."/>
            <person name="Sialana F."/>
            <person name="Bilban M."/>
            <person name="Lubec G."/>
        </authorList>
    </citation>
    <scope>NUCLEOTIDE SEQUENCE</scope>
    <source>
        <tissue evidence="1">Skin</tissue>
    </source>
</reference>
<proteinExistence type="predicted"/>
<protein>
    <submittedName>
        <fullName evidence="1">Uncharacterized protein</fullName>
    </submittedName>
</protein>
<accession>A0A0B7C0V8</accession>
<evidence type="ECO:0000313" key="1">
    <source>
        <dbReference type="EMBL" id="CEK98822.1"/>
    </source>
</evidence>
<gene>
    <name evidence="1" type="primary">ORF219697</name>
</gene>
<feature type="non-terminal residue" evidence="1">
    <location>
        <position position="1"/>
    </location>
</feature>
<dbReference type="EMBL" id="HACG01051951">
    <property type="protein sequence ID" value="CEK98822.1"/>
    <property type="molecule type" value="Transcribed_RNA"/>
</dbReference>